<reference evidence="9" key="1">
    <citation type="submission" date="2019-09" db="EMBL/GenBank/DDBJ databases">
        <title>Draft genome information of white flower Hibiscus syriacus.</title>
        <authorList>
            <person name="Kim Y.-M."/>
        </authorList>
    </citation>
    <scope>NUCLEOTIDE SEQUENCE [LARGE SCALE GENOMIC DNA]</scope>
    <source>
        <strain evidence="9">YM2019G1</strain>
    </source>
</reference>
<dbReference type="SMART" id="SM00360">
    <property type="entry name" value="RRM"/>
    <property type="match status" value="1"/>
</dbReference>
<dbReference type="InterPro" id="IPR011400">
    <property type="entry name" value="EIF3B"/>
</dbReference>
<dbReference type="Gene3D" id="2.130.10.10">
    <property type="entry name" value="YVTN repeat-like/Quinoprotein amine dehydrogenase"/>
    <property type="match status" value="1"/>
</dbReference>
<dbReference type="FunFam" id="3.30.70.330:FF:000235">
    <property type="entry name" value="Eukaryotic translation initiation factor 3 subunit B"/>
    <property type="match status" value="1"/>
</dbReference>
<dbReference type="InterPro" id="IPR006867">
    <property type="entry name" value="DUF632"/>
</dbReference>
<dbReference type="InterPro" id="IPR035979">
    <property type="entry name" value="RBD_domain_sf"/>
</dbReference>
<dbReference type="PANTHER" id="PTHR14068:SF0">
    <property type="entry name" value="EUKARYOTIC TRANSLATION INITIATION FACTOR 3 SUBUNIT B"/>
    <property type="match status" value="1"/>
</dbReference>
<dbReference type="EMBL" id="VEPZ02001150">
    <property type="protein sequence ID" value="KAE8690776.1"/>
    <property type="molecule type" value="Genomic_DNA"/>
</dbReference>
<dbReference type="GO" id="GO:0005852">
    <property type="term" value="C:eukaryotic translation initiation factor 3 complex"/>
    <property type="evidence" value="ECO:0007669"/>
    <property type="project" value="UniProtKB-UniRule"/>
</dbReference>
<dbReference type="GO" id="GO:0033290">
    <property type="term" value="C:eukaryotic 48S preinitiation complex"/>
    <property type="evidence" value="ECO:0007669"/>
    <property type="project" value="UniProtKB-UniRule"/>
</dbReference>
<dbReference type="InterPro" id="IPR012677">
    <property type="entry name" value="Nucleotide-bd_a/b_plait_sf"/>
</dbReference>
<dbReference type="Pfam" id="PF08662">
    <property type="entry name" value="eIF2A"/>
    <property type="match status" value="2"/>
</dbReference>
<comment type="subunit">
    <text evidence="6">Component of the eukaryotic translation initiation factor 3 (eIF-3) complex.</text>
</comment>
<feature type="compositionally biased region" description="Basic and acidic residues" evidence="7">
    <location>
        <begin position="863"/>
        <end position="879"/>
    </location>
</feature>
<dbReference type="PROSITE" id="PS50102">
    <property type="entry name" value="RRM"/>
    <property type="match status" value="1"/>
</dbReference>
<evidence type="ECO:0000256" key="6">
    <source>
        <dbReference type="HAMAP-Rule" id="MF_03001"/>
    </source>
</evidence>
<evidence type="ECO:0000256" key="7">
    <source>
        <dbReference type="SAM" id="MobiDB-lite"/>
    </source>
</evidence>
<keyword evidence="10" id="KW-1185">Reference proteome</keyword>
<keyword evidence="2 6" id="KW-0963">Cytoplasm</keyword>
<proteinExistence type="inferred from homology"/>
<evidence type="ECO:0000313" key="10">
    <source>
        <dbReference type="Proteomes" id="UP000436088"/>
    </source>
</evidence>
<dbReference type="InterPro" id="IPR034363">
    <property type="entry name" value="eIF3B_RRM"/>
</dbReference>
<dbReference type="HAMAP" id="MF_03001">
    <property type="entry name" value="eIF3b"/>
    <property type="match status" value="1"/>
</dbReference>
<dbReference type="GO" id="GO:0016282">
    <property type="term" value="C:eukaryotic 43S preinitiation complex"/>
    <property type="evidence" value="ECO:0007669"/>
    <property type="project" value="UniProtKB-UniRule"/>
</dbReference>
<dbReference type="AlphaFoldDB" id="A0A6A2ZGT9"/>
<evidence type="ECO:0000256" key="2">
    <source>
        <dbReference type="ARBA" id="ARBA00022490"/>
    </source>
</evidence>
<accession>A0A6A2ZGT9</accession>
<evidence type="ECO:0000256" key="5">
    <source>
        <dbReference type="ARBA" id="ARBA00022917"/>
    </source>
</evidence>
<comment type="subcellular location">
    <subcellularLocation>
        <location evidence="1 6">Cytoplasm</location>
    </subcellularLocation>
</comment>
<feature type="region of interest" description="Disordered" evidence="7">
    <location>
        <begin position="862"/>
        <end position="892"/>
    </location>
</feature>
<dbReference type="GO" id="GO:0001732">
    <property type="term" value="P:formation of cytoplasmic translation initiation complex"/>
    <property type="evidence" value="ECO:0007669"/>
    <property type="project" value="UniProtKB-UniRule"/>
</dbReference>
<comment type="caution">
    <text evidence="9">The sequence shown here is derived from an EMBL/GenBank/DDBJ whole genome shotgun (WGS) entry which is preliminary data.</text>
</comment>
<evidence type="ECO:0000259" key="8">
    <source>
        <dbReference type="PROSITE" id="PS50102"/>
    </source>
</evidence>
<dbReference type="Pfam" id="PF00076">
    <property type="entry name" value="RRM_1"/>
    <property type="match status" value="1"/>
</dbReference>
<dbReference type="GO" id="GO:0003743">
    <property type="term" value="F:translation initiation factor activity"/>
    <property type="evidence" value="ECO:0007669"/>
    <property type="project" value="UniProtKB-UniRule"/>
</dbReference>
<dbReference type="Proteomes" id="UP000436088">
    <property type="component" value="Unassembled WGS sequence"/>
</dbReference>
<evidence type="ECO:0000256" key="3">
    <source>
        <dbReference type="ARBA" id="ARBA00022540"/>
    </source>
</evidence>
<dbReference type="GO" id="GO:0031369">
    <property type="term" value="F:translation initiation factor binding"/>
    <property type="evidence" value="ECO:0007669"/>
    <property type="project" value="InterPro"/>
</dbReference>
<keyword evidence="5 6" id="KW-0648">Protein biosynthesis</keyword>
<keyword evidence="4 6" id="KW-0694">RNA-binding</keyword>
<sequence>MDLTTESRRQAAAQLQNEVSFWYYSFCKLVKSQQEYARTLCRWIQLTDCLVTDKRQSRCASAVRTLSEKWQRGLEKLPDKVASDAIKHFLSAVESIIRQQAEEHNQTEALKKRVDTEKTEHLNSVQLVFMPLRPLTATINRKKFLVPRRTRQTDFVPGIVEQIRSSQTSTSLVPNLSWKAPTSKYCSPSISPQILPRLGSRNGSIKSPSNKFHFCSYLLLFEYLNHRLNKTCHGTRFIHEEQFETQHTVAAEVILMNEVESKAAQLGIDLSIDFNSIQLPLGENFGIVSDDEDVYHEDQLEFDSGFGNVIVVDNLPVVPREKFDKLEGVLKKIYSQIGVIKEDGLWMPTDPETKKTFGYCFIEYNTPQEAELAKEKTNGYKLDRSHIFVVNMFDDFDRYLRVPDEWAPPEVKPYTPGENLQKWLTDEKSRDQFVIRAGTDTEVLWNDARQSKTELVYRRTFWTESFVQWSPLGTYLATVHRQGAAVWGGATTFNRLMRYAHPQVKHIDFSPAEKFLVTYSSHEPSNPRDANRVVINIFDVRTSKVMRDFKGSADEFSVGGAGGVAGVSWPVFRLRMLWTSVGHQQTPFLHFFPELGGGNQPARVSLVQIPSKTELRQKNLFSVSDCKMYWQSNGDYLAVKADRYTKTKKSTYTGFELFRIKERDVPVEVLELDNKSDKIVAFAWEPKGHRFAVIHGDNPRPDINFYSMRTAHNTGRVSNLSTLKGKQANALFCWNSLTLMSLKPWRLLNFMATDIEWDPTGRYVATAVTSVHEMENGFNIWSFNGKLLYRIPKDHFFQFLWRPRPPSFLSPEKEEEIARNLKKYSKKYEAEDQDVSMLLSEQDREKRRLLKEEWEKWVSGWKRTHEEEKSERQKLRDGEASDEEEEYEAKEVEVEELLDVSEEVLPFED</sequence>
<dbReference type="InterPro" id="IPR013979">
    <property type="entry name" value="TIF_beta_prop-like"/>
</dbReference>
<gene>
    <name evidence="9" type="ORF">F3Y22_tig00110893pilonHSYRG00487</name>
</gene>
<dbReference type="InterPro" id="IPR000504">
    <property type="entry name" value="RRM_dom"/>
</dbReference>
<protein>
    <recommendedName>
        <fullName evidence="6">Eukaryotic translation initiation factor 3 subunit B</fullName>
        <shortName evidence="6">eIF3b</shortName>
    </recommendedName>
    <alternativeName>
        <fullName evidence="6">eIF-3-eta</fullName>
    </alternativeName>
    <alternativeName>
        <fullName evidence="6">eIF3 p110</fullName>
    </alternativeName>
</protein>
<dbReference type="SUPFAM" id="SSF54928">
    <property type="entry name" value="RNA-binding domain, RBD"/>
    <property type="match status" value="1"/>
</dbReference>
<keyword evidence="3 6" id="KW-0396">Initiation factor</keyword>
<evidence type="ECO:0000256" key="4">
    <source>
        <dbReference type="ARBA" id="ARBA00022884"/>
    </source>
</evidence>
<dbReference type="InterPro" id="IPR015943">
    <property type="entry name" value="WD40/YVTN_repeat-like_dom_sf"/>
</dbReference>
<evidence type="ECO:0000256" key="1">
    <source>
        <dbReference type="ARBA" id="ARBA00004496"/>
    </source>
</evidence>
<dbReference type="Pfam" id="PF04782">
    <property type="entry name" value="DUF632"/>
    <property type="match status" value="1"/>
</dbReference>
<comment type="function">
    <text evidence="6">RNA-binding component of the eukaryotic translation initiation factor 3 (eIF-3) complex, which is involved in protein synthesis of a specialized repertoire of mRNAs and, together with other initiation factors, stimulates binding of mRNA and methionyl-tRNAi to the 40S ribosome. The eIF-3 complex specifically targets and initiates translation of a subset of mRNAs involved in cell proliferation.</text>
</comment>
<dbReference type="Gene3D" id="3.30.70.330">
    <property type="match status" value="1"/>
</dbReference>
<dbReference type="SUPFAM" id="SSF82171">
    <property type="entry name" value="DPP6 N-terminal domain-like"/>
    <property type="match status" value="1"/>
</dbReference>
<feature type="domain" description="RRM" evidence="8">
    <location>
        <begin position="308"/>
        <end position="395"/>
    </location>
</feature>
<evidence type="ECO:0000313" key="9">
    <source>
        <dbReference type="EMBL" id="KAE8690776.1"/>
    </source>
</evidence>
<dbReference type="GO" id="GO:0003723">
    <property type="term" value="F:RNA binding"/>
    <property type="evidence" value="ECO:0007669"/>
    <property type="project" value="UniProtKB-UniRule"/>
</dbReference>
<feature type="compositionally biased region" description="Acidic residues" evidence="7">
    <location>
        <begin position="880"/>
        <end position="892"/>
    </location>
</feature>
<dbReference type="PANTHER" id="PTHR14068">
    <property type="entry name" value="EUKARYOTIC TRANSLATION INITIATION FACTOR 3 EIF3 -RELATED"/>
    <property type="match status" value="1"/>
</dbReference>
<organism evidence="9 10">
    <name type="scientific">Hibiscus syriacus</name>
    <name type="common">Rose of Sharon</name>
    <dbReference type="NCBI Taxonomy" id="106335"/>
    <lineage>
        <taxon>Eukaryota</taxon>
        <taxon>Viridiplantae</taxon>
        <taxon>Streptophyta</taxon>
        <taxon>Embryophyta</taxon>
        <taxon>Tracheophyta</taxon>
        <taxon>Spermatophyta</taxon>
        <taxon>Magnoliopsida</taxon>
        <taxon>eudicotyledons</taxon>
        <taxon>Gunneridae</taxon>
        <taxon>Pentapetalae</taxon>
        <taxon>rosids</taxon>
        <taxon>malvids</taxon>
        <taxon>Malvales</taxon>
        <taxon>Malvaceae</taxon>
        <taxon>Malvoideae</taxon>
        <taxon>Hibiscus</taxon>
    </lineage>
</organism>
<dbReference type="CDD" id="cd12278">
    <property type="entry name" value="RRM_eIF3B"/>
    <property type="match status" value="1"/>
</dbReference>
<comment type="similarity">
    <text evidence="6">Belongs to the eIF-3 subunit B family.</text>
</comment>
<name>A0A6A2ZGT9_HIBSY</name>